<evidence type="ECO:0000313" key="3">
    <source>
        <dbReference type="EMBL" id="PAT40008.1"/>
    </source>
</evidence>
<dbReference type="EMBL" id="NSJD01000010">
    <property type="protein sequence ID" value="PAT40008.1"/>
    <property type="molecule type" value="Genomic_DNA"/>
</dbReference>
<feature type="transmembrane region" description="Helical" evidence="1">
    <location>
        <begin position="25"/>
        <end position="48"/>
    </location>
</feature>
<feature type="transmembrane region" description="Helical" evidence="1">
    <location>
        <begin position="276"/>
        <end position="293"/>
    </location>
</feature>
<dbReference type="GO" id="GO:0000271">
    <property type="term" value="P:polysaccharide biosynthetic process"/>
    <property type="evidence" value="ECO:0007669"/>
    <property type="project" value="TreeGrafter"/>
</dbReference>
<dbReference type="Proteomes" id="UP000218644">
    <property type="component" value="Unassembled WGS sequence"/>
</dbReference>
<dbReference type="PANTHER" id="PTHR23028:SF131">
    <property type="entry name" value="BLR2367 PROTEIN"/>
    <property type="match status" value="1"/>
</dbReference>
<gene>
    <name evidence="3" type="ORF">CK623_07510</name>
</gene>
<feature type="transmembrane region" description="Helical" evidence="1">
    <location>
        <begin position="143"/>
        <end position="167"/>
    </location>
</feature>
<feature type="transmembrane region" description="Helical" evidence="1">
    <location>
        <begin position="54"/>
        <end position="78"/>
    </location>
</feature>
<dbReference type="InterPro" id="IPR050879">
    <property type="entry name" value="Acyltransferase_3"/>
</dbReference>
<feature type="transmembrane region" description="Helical" evidence="1">
    <location>
        <begin position="174"/>
        <end position="193"/>
    </location>
</feature>
<feature type="transmembrane region" description="Helical" evidence="1">
    <location>
        <begin position="314"/>
        <end position="339"/>
    </location>
</feature>
<dbReference type="GO" id="GO:0016020">
    <property type="term" value="C:membrane"/>
    <property type="evidence" value="ECO:0007669"/>
    <property type="project" value="TreeGrafter"/>
</dbReference>
<comment type="caution">
    <text evidence="3">The sequence shown here is derived from an EMBL/GenBank/DDBJ whole genome shotgun (WGS) entry which is preliminary data.</text>
</comment>
<accession>A0A2A2AQK1</accession>
<feature type="transmembrane region" description="Helical" evidence="1">
    <location>
        <begin position="205"/>
        <end position="226"/>
    </location>
</feature>
<organism evidence="3 4">
    <name type="scientific">Vandammella animalimorsus</name>
    <dbReference type="NCBI Taxonomy" id="2029117"/>
    <lineage>
        <taxon>Bacteria</taxon>
        <taxon>Pseudomonadati</taxon>
        <taxon>Pseudomonadota</taxon>
        <taxon>Betaproteobacteria</taxon>
        <taxon>Burkholderiales</taxon>
        <taxon>Comamonadaceae</taxon>
        <taxon>Vandammella</taxon>
    </lineage>
</organism>
<keyword evidence="1" id="KW-1133">Transmembrane helix</keyword>
<evidence type="ECO:0000259" key="2">
    <source>
        <dbReference type="Pfam" id="PF01757"/>
    </source>
</evidence>
<evidence type="ECO:0000313" key="4">
    <source>
        <dbReference type="Proteomes" id="UP000218644"/>
    </source>
</evidence>
<keyword evidence="3" id="KW-0808">Transferase</keyword>
<dbReference type="PANTHER" id="PTHR23028">
    <property type="entry name" value="ACETYLTRANSFERASE"/>
    <property type="match status" value="1"/>
</dbReference>
<keyword evidence="3" id="KW-0012">Acyltransferase</keyword>
<keyword evidence="1" id="KW-0812">Transmembrane</keyword>
<reference evidence="3 4" key="1">
    <citation type="submission" date="2017-08" db="EMBL/GenBank/DDBJ databases">
        <title>WGS of Clinical strains of the CDC Group NO-1 linked to zoonotic infections in humans.</title>
        <authorList>
            <person name="Bernier A.-M."/>
            <person name="Bernard K."/>
        </authorList>
    </citation>
    <scope>NUCLEOTIDE SEQUENCE [LARGE SCALE GENOMIC DNA]</scope>
    <source>
        <strain evidence="3 4">NML79-0751</strain>
    </source>
</reference>
<protein>
    <submittedName>
        <fullName evidence="3">Acyltransferase</fullName>
    </submittedName>
</protein>
<dbReference type="AlphaFoldDB" id="A0A2A2AQK1"/>
<feature type="transmembrane region" description="Helical" evidence="1">
    <location>
        <begin position="238"/>
        <end position="256"/>
    </location>
</feature>
<proteinExistence type="predicted"/>
<evidence type="ECO:0000256" key="1">
    <source>
        <dbReference type="SAM" id="Phobius"/>
    </source>
</evidence>
<feature type="transmembrane region" description="Helical" evidence="1">
    <location>
        <begin position="99"/>
        <end position="123"/>
    </location>
</feature>
<feature type="transmembrane region" description="Helical" evidence="1">
    <location>
        <begin position="345"/>
        <end position="363"/>
    </location>
</feature>
<sequence>MKKRAAAPTSIPPPNPLPMIQNIQILRFVAALLVTLHHATPPIVWQIVYPQIPVLHQIAKIGFAGVDIFFVISGAIMAETTRQLQPGLRSAAGFAVKRFARVYSGWWPVFLIFLALYLGSNAYEGQNINLLKSFLLLPQPLDAQLLPIVWTLVYELYFYLLVAVLLLCQRATQLRILFLLGLTIATLTVAFAQQGIYSPDGLGRLPLLLEFACSPFLLEFIAGFLVCDWVRRHPQQPWLLWLAASLLFCIAAYLYQGSSLMRGPGMAGHFHYPERVMLFGIPACGFLAVALCLPEPRSRPALLAARLGDASYSLYLTHLLALRGMYTLMPLAPGLLGLWRHVPSYLLALLACLVYAWIHYRLIERPLYRLSLRWLMPRAAAPTTTDSATKAPQ</sequence>
<feature type="domain" description="Acyltransferase 3" evidence="2">
    <location>
        <begin position="21"/>
        <end position="357"/>
    </location>
</feature>
<dbReference type="Pfam" id="PF01757">
    <property type="entry name" value="Acyl_transf_3"/>
    <property type="match status" value="1"/>
</dbReference>
<dbReference type="InterPro" id="IPR002656">
    <property type="entry name" value="Acyl_transf_3_dom"/>
</dbReference>
<name>A0A2A2AQK1_9BURK</name>
<dbReference type="GO" id="GO:0016747">
    <property type="term" value="F:acyltransferase activity, transferring groups other than amino-acyl groups"/>
    <property type="evidence" value="ECO:0007669"/>
    <property type="project" value="InterPro"/>
</dbReference>
<keyword evidence="1" id="KW-0472">Membrane</keyword>